<evidence type="ECO:0000313" key="8">
    <source>
        <dbReference type="EMBL" id="GGW27620.1"/>
    </source>
</evidence>
<dbReference type="InterPro" id="IPR017583">
    <property type="entry name" value="Tagatose/fructose_Pkinase"/>
</dbReference>
<dbReference type="InterPro" id="IPR029056">
    <property type="entry name" value="Ribokinase-like"/>
</dbReference>
<evidence type="ECO:0000256" key="3">
    <source>
        <dbReference type="ARBA" id="ARBA00022741"/>
    </source>
</evidence>
<keyword evidence="2 6" id="KW-0808">Transferase</keyword>
<organism evidence="8 9">
    <name type="scientific">Gemmobacter lanyuensis</name>
    <dbReference type="NCBI Taxonomy" id="1054497"/>
    <lineage>
        <taxon>Bacteria</taxon>
        <taxon>Pseudomonadati</taxon>
        <taxon>Pseudomonadota</taxon>
        <taxon>Alphaproteobacteria</taxon>
        <taxon>Rhodobacterales</taxon>
        <taxon>Paracoccaceae</taxon>
        <taxon>Gemmobacter</taxon>
    </lineage>
</organism>
<comment type="caution">
    <text evidence="8">The sequence shown here is derived from an EMBL/GenBank/DDBJ whole genome shotgun (WGS) entry which is preliminary data.</text>
</comment>
<dbReference type="GO" id="GO:0005829">
    <property type="term" value="C:cytosol"/>
    <property type="evidence" value="ECO:0007669"/>
    <property type="project" value="TreeGrafter"/>
</dbReference>
<accession>A0A918MJM2</accession>
<dbReference type="Proteomes" id="UP000628984">
    <property type="component" value="Unassembled WGS sequence"/>
</dbReference>
<dbReference type="EMBL" id="BMYQ01000003">
    <property type="protein sequence ID" value="GGW27620.1"/>
    <property type="molecule type" value="Genomic_DNA"/>
</dbReference>
<dbReference type="Gene3D" id="3.40.1190.20">
    <property type="match status" value="1"/>
</dbReference>
<evidence type="ECO:0000256" key="4">
    <source>
        <dbReference type="ARBA" id="ARBA00022777"/>
    </source>
</evidence>
<dbReference type="InterPro" id="IPR011611">
    <property type="entry name" value="PfkB_dom"/>
</dbReference>
<dbReference type="NCBIfam" id="TIGR03168">
    <property type="entry name" value="1-PFK"/>
    <property type="match status" value="1"/>
</dbReference>
<protein>
    <recommendedName>
        <fullName evidence="6">Phosphofructokinase</fullName>
    </recommendedName>
</protein>
<feature type="domain" description="Carbohydrate kinase PfkB" evidence="7">
    <location>
        <begin position="20"/>
        <end position="299"/>
    </location>
</feature>
<dbReference type="PANTHER" id="PTHR46566:SF2">
    <property type="entry name" value="ATP-DEPENDENT 6-PHOSPHOFRUCTOKINASE ISOZYME 2"/>
    <property type="match status" value="1"/>
</dbReference>
<name>A0A918MJM2_9RHOB</name>
<sequence>MTPILTITLNPALDLSTSTPSVQPGPKLRCSAPRIDPGGGGINVARAIRILGGEALALVALAGATGDRLAQALRAEGVGYSGIDAPGETRESIAVTDESTGKQFRFVLPGTPWPRSDMDRALSRIREITPKGALVVLSGSQPPGVPDRFAAEVQAALPPGARLILDTSGAALTAVVQDPVPGLAVLRMDDAEAEGLAGHPLPDRATSAAFAADLVARGVAETVIIARGAEGSVLADGTGRLFAPAPQVKVISAVGAGDTFVGAHVLALSRGAVREAALAMAVAAAAAACITPATELCRPEDVARFLPQTTPQALPDG</sequence>
<dbReference type="GO" id="GO:0003872">
    <property type="term" value="F:6-phosphofructokinase activity"/>
    <property type="evidence" value="ECO:0007669"/>
    <property type="project" value="TreeGrafter"/>
</dbReference>
<dbReference type="AlphaFoldDB" id="A0A918MJM2"/>
<dbReference type="PANTHER" id="PTHR46566">
    <property type="entry name" value="1-PHOSPHOFRUCTOKINASE-RELATED"/>
    <property type="match status" value="1"/>
</dbReference>
<reference evidence="8" key="2">
    <citation type="submission" date="2020-09" db="EMBL/GenBank/DDBJ databases">
        <authorList>
            <person name="Sun Q."/>
            <person name="Kim S."/>
        </authorList>
    </citation>
    <scope>NUCLEOTIDE SEQUENCE</scope>
    <source>
        <strain evidence="8">KCTC 23714</strain>
    </source>
</reference>
<comment type="similarity">
    <text evidence="1 6">Belongs to the carbohydrate kinase PfkB family.</text>
</comment>
<keyword evidence="9" id="KW-1185">Reference proteome</keyword>
<evidence type="ECO:0000259" key="7">
    <source>
        <dbReference type="Pfam" id="PF00294"/>
    </source>
</evidence>
<evidence type="ECO:0000256" key="2">
    <source>
        <dbReference type="ARBA" id="ARBA00022679"/>
    </source>
</evidence>
<evidence type="ECO:0000256" key="1">
    <source>
        <dbReference type="ARBA" id="ARBA00010688"/>
    </source>
</evidence>
<proteinExistence type="inferred from homology"/>
<keyword evidence="3" id="KW-0547">Nucleotide-binding</keyword>
<dbReference type="CDD" id="cd01164">
    <property type="entry name" value="FruK_PfkB_like"/>
    <property type="match status" value="1"/>
</dbReference>
<dbReference type="SUPFAM" id="SSF53613">
    <property type="entry name" value="Ribokinase-like"/>
    <property type="match status" value="1"/>
</dbReference>
<dbReference type="RefSeq" id="WP_189633246.1">
    <property type="nucleotide sequence ID" value="NZ_BMYQ01000003.1"/>
</dbReference>
<evidence type="ECO:0000256" key="6">
    <source>
        <dbReference type="PIRNR" id="PIRNR000535"/>
    </source>
</evidence>
<evidence type="ECO:0000256" key="5">
    <source>
        <dbReference type="ARBA" id="ARBA00022840"/>
    </source>
</evidence>
<keyword evidence="4" id="KW-0418">Kinase</keyword>
<dbReference type="PIRSF" id="PIRSF000535">
    <property type="entry name" value="1PFK/6PFK/LacC"/>
    <property type="match status" value="1"/>
</dbReference>
<dbReference type="GO" id="GO:0005524">
    <property type="term" value="F:ATP binding"/>
    <property type="evidence" value="ECO:0007669"/>
    <property type="project" value="UniProtKB-KW"/>
</dbReference>
<reference evidence="8" key="1">
    <citation type="journal article" date="2014" name="Int. J. Syst. Evol. Microbiol.">
        <title>Complete genome sequence of Corynebacterium casei LMG S-19264T (=DSM 44701T), isolated from a smear-ripened cheese.</title>
        <authorList>
            <consortium name="US DOE Joint Genome Institute (JGI-PGF)"/>
            <person name="Walter F."/>
            <person name="Albersmeier A."/>
            <person name="Kalinowski J."/>
            <person name="Ruckert C."/>
        </authorList>
    </citation>
    <scope>NUCLEOTIDE SEQUENCE</scope>
    <source>
        <strain evidence="8">KCTC 23714</strain>
    </source>
</reference>
<evidence type="ECO:0000313" key="9">
    <source>
        <dbReference type="Proteomes" id="UP000628984"/>
    </source>
</evidence>
<dbReference type="Pfam" id="PF00294">
    <property type="entry name" value="PfkB"/>
    <property type="match status" value="1"/>
</dbReference>
<gene>
    <name evidence="8" type="primary">pfkB</name>
    <name evidence="8" type="ORF">GCM10011452_15200</name>
</gene>
<keyword evidence="5" id="KW-0067">ATP-binding</keyword>